<dbReference type="PANTHER" id="PTHR42973">
    <property type="entry name" value="BINDING OXIDOREDUCTASE, PUTATIVE (AFU_ORTHOLOGUE AFUA_1G17690)-RELATED"/>
    <property type="match status" value="1"/>
</dbReference>
<organism evidence="7 8">
    <name type="scientific">Amycolatopsis taiwanensis</name>
    <dbReference type="NCBI Taxonomy" id="342230"/>
    <lineage>
        <taxon>Bacteria</taxon>
        <taxon>Bacillati</taxon>
        <taxon>Actinomycetota</taxon>
        <taxon>Actinomycetes</taxon>
        <taxon>Pseudonocardiales</taxon>
        <taxon>Pseudonocardiaceae</taxon>
        <taxon>Amycolatopsis</taxon>
    </lineage>
</organism>
<accession>A0A9W6R718</accession>
<dbReference type="Gene3D" id="3.40.462.20">
    <property type="match status" value="1"/>
</dbReference>
<evidence type="ECO:0000313" key="8">
    <source>
        <dbReference type="Proteomes" id="UP001165136"/>
    </source>
</evidence>
<dbReference type="AlphaFoldDB" id="A0A9W6R718"/>
<comment type="cofactor">
    <cofactor evidence="1">
        <name>FAD</name>
        <dbReference type="ChEBI" id="CHEBI:57692"/>
    </cofactor>
</comment>
<dbReference type="InterPro" id="IPR006094">
    <property type="entry name" value="Oxid_FAD_bind_N"/>
</dbReference>
<dbReference type="PROSITE" id="PS51318">
    <property type="entry name" value="TAT"/>
    <property type="match status" value="1"/>
</dbReference>
<dbReference type="Gene3D" id="3.30.465.10">
    <property type="match status" value="1"/>
</dbReference>
<dbReference type="InterPro" id="IPR006311">
    <property type="entry name" value="TAT_signal"/>
</dbReference>
<dbReference type="RefSeq" id="WP_285489743.1">
    <property type="nucleotide sequence ID" value="NZ_BSTI01000024.1"/>
</dbReference>
<evidence type="ECO:0000313" key="7">
    <source>
        <dbReference type="EMBL" id="GLY70586.1"/>
    </source>
</evidence>
<proteinExistence type="inferred from homology"/>
<evidence type="ECO:0000256" key="5">
    <source>
        <dbReference type="ARBA" id="ARBA00023002"/>
    </source>
</evidence>
<comment type="caution">
    <text evidence="7">The sequence shown here is derived from an EMBL/GenBank/DDBJ whole genome shotgun (WGS) entry which is preliminary data.</text>
</comment>
<dbReference type="GO" id="GO:0071949">
    <property type="term" value="F:FAD binding"/>
    <property type="evidence" value="ECO:0007669"/>
    <property type="project" value="InterPro"/>
</dbReference>
<dbReference type="InterPro" id="IPR016166">
    <property type="entry name" value="FAD-bd_PCMH"/>
</dbReference>
<dbReference type="InterPro" id="IPR016169">
    <property type="entry name" value="FAD-bd_PCMH_sub2"/>
</dbReference>
<dbReference type="InterPro" id="IPR050416">
    <property type="entry name" value="FAD-linked_Oxidoreductase"/>
</dbReference>
<dbReference type="PROSITE" id="PS51387">
    <property type="entry name" value="FAD_PCMH"/>
    <property type="match status" value="1"/>
</dbReference>
<dbReference type="EMBL" id="BSTI01000024">
    <property type="protein sequence ID" value="GLY70586.1"/>
    <property type="molecule type" value="Genomic_DNA"/>
</dbReference>
<dbReference type="InterPro" id="IPR006093">
    <property type="entry name" value="Oxy_OxRdtase_FAD_BS"/>
</dbReference>
<dbReference type="SUPFAM" id="SSF56176">
    <property type="entry name" value="FAD-binding/transporter-associated domain-like"/>
    <property type="match status" value="1"/>
</dbReference>
<dbReference type="Pfam" id="PF01565">
    <property type="entry name" value="FAD_binding_4"/>
    <property type="match status" value="1"/>
</dbReference>
<name>A0A9W6R718_9PSEU</name>
<keyword evidence="8" id="KW-1185">Reference proteome</keyword>
<dbReference type="InterPro" id="IPR012951">
    <property type="entry name" value="BBE"/>
</dbReference>
<keyword evidence="4" id="KW-0274">FAD</keyword>
<feature type="domain" description="FAD-binding PCMH-type" evidence="6">
    <location>
        <begin position="70"/>
        <end position="238"/>
    </location>
</feature>
<evidence type="ECO:0000256" key="3">
    <source>
        <dbReference type="ARBA" id="ARBA00022630"/>
    </source>
</evidence>
<dbReference type="Proteomes" id="UP001165136">
    <property type="component" value="Unassembled WGS sequence"/>
</dbReference>
<sequence length="509" mass="54466">MITRRTLLRGGMGAVGLVAAGSAPWYGSAAFAKTADTRWQRLRRYLSGDVVLPGDPAYPEALQLDSAAFDDVLPQAIAYCENVQDVRTCLRFAHDHDIAVAVRSGGHSAAGYSTTTGLVLDVSRLNAIDVGSSTVELGPGAQGVDILATLSRRGLSVITGNCPTVCMGGYLQGGGVGPLSRKYGVASDRLLSAEVVLADGRVVRCSPRREPDLFWALRGGGGGNFGVVTRYEIAPVTTTRMVSFSLSWPWARAVEVIAAYLAWLGSAPDDLTANLTVMNQNAAPGTQPALFVSGSWFGAPAGLNPHLDELVSAVGSAPVSRLADDLSYVDAMMRMFGCGTQTVQQCHRVGYNPEATLPRQSFVLARGRLLEQTMTAQAIGEALAAFEAMPAAGQFRVMSWGGLGGQINRTGPAETAYVHRTAQQYFTYTAGVRTQAPPAEVKASIEAWTGGGFAVARRYGNNEGQINFIDGQLQDWRHAYYGDNYGRLVRTKRRYDPHGFFRFPQAIGQ</sequence>
<gene>
    <name evidence="7" type="ORF">Atai01_72050</name>
</gene>
<dbReference type="Pfam" id="PF08031">
    <property type="entry name" value="BBE"/>
    <property type="match status" value="1"/>
</dbReference>
<keyword evidence="5" id="KW-0560">Oxidoreductase</keyword>
<dbReference type="PROSITE" id="PS00862">
    <property type="entry name" value="OX2_COVAL_FAD"/>
    <property type="match status" value="1"/>
</dbReference>
<evidence type="ECO:0000256" key="4">
    <source>
        <dbReference type="ARBA" id="ARBA00022827"/>
    </source>
</evidence>
<dbReference type="InterPro" id="IPR036318">
    <property type="entry name" value="FAD-bd_PCMH-like_sf"/>
</dbReference>
<comment type="similarity">
    <text evidence="2">Belongs to the oxygen-dependent FAD-linked oxidoreductase family.</text>
</comment>
<protein>
    <submittedName>
        <fullName evidence="7">FAD-binding dehydrogenase</fullName>
    </submittedName>
</protein>
<evidence type="ECO:0000256" key="2">
    <source>
        <dbReference type="ARBA" id="ARBA00005466"/>
    </source>
</evidence>
<dbReference type="GO" id="GO:0016491">
    <property type="term" value="F:oxidoreductase activity"/>
    <property type="evidence" value="ECO:0007669"/>
    <property type="project" value="UniProtKB-KW"/>
</dbReference>
<dbReference type="PANTHER" id="PTHR42973:SF39">
    <property type="entry name" value="FAD-BINDING PCMH-TYPE DOMAIN-CONTAINING PROTEIN"/>
    <property type="match status" value="1"/>
</dbReference>
<evidence type="ECO:0000256" key="1">
    <source>
        <dbReference type="ARBA" id="ARBA00001974"/>
    </source>
</evidence>
<reference evidence="7" key="1">
    <citation type="submission" date="2023-03" db="EMBL/GenBank/DDBJ databases">
        <title>Amycolatopsis taiwanensis NBRC 103393.</title>
        <authorList>
            <person name="Ichikawa N."/>
            <person name="Sato H."/>
            <person name="Tonouchi N."/>
        </authorList>
    </citation>
    <scope>NUCLEOTIDE SEQUENCE</scope>
    <source>
        <strain evidence="7">NBRC 103393</strain>
    </source>
</reference>
<evidence type="ECO:0000259" key="6">
    <source>
        <dbReference type="PROSITE" id="PS51387"/>
    </source>
</evidence>
<keyword evidence="3" id="KW-0285">Flavoprotein</keyword>